<evidence type="ECO:0000313" key="1">
    <source>
        <dbReference type="EMBL" id="CAH2071500.1"/>
    </source>
</evidence>
<protein>
    <submittedName>
        <fullName evidence="1">Uncharacterized protein</fullName>
    </submittedName>
</protein>
<feature type="non-terminal residue" evidence="1">
    <location>
        <position position="85"/>
    </location>
</feature>
<dbReference type="Proteomes" id="UP000837857">
    <property type="component" value="Chromosome 6"/>
</dbReference>
<organism evidence="1 2">
    <name type="scientific">Iphiclides podalirius</name>
    <name type="common">scarce swallowtail</name>
    <dbReference type="NCBI Taxonomy" id="110791"/>
    <lineage>
        <taxon>Eukaryota</taxon>
        <taxon>Metazoa</taxon>
        <taxon>Ecdysozoa</taxon>
        <taxon>Arthropoda</taxon>
        <taxon>Hexapoda</taxon>
        <taxon>Insecta</taxon>
        <taxon>Pterygota</taxon>
        <taxon>Neoptera</taxon>
        <taxon>Endopterygota</taxon>
        <taxon>Lepidoptera</taxon>
        <taxon>Glossata</taxon>
        <taxon>Ditrysia</taxon>
        <taxon>Papilionoidea</taxon>
        <taxon>Papilionidae</taxon>
        <taxon>Papilioninae</taxon>
        <taxon>Iphiclides</taxon>
    </lineage>
</organism>
<dbReference type="EMBL" id="OW152818">
    <property type="protein sequence ID" value="CAH2071500.1"/>
    <property type="molecule type" value="Genomic_DNA"/>
</dbReference>
<reference evidence="1" key="1">
    <citation type="submission" date="2022-03" db="EMBL/GenBank/DDBJ databases">
        <authorList>
            <person name="Martin H S."/>
        </authorList>
    </citation>
    <scope>NUCLEOTIDE SEQUENCE</scope>
</reference>
<name>A0ABN8IYR2_9NEOP</name>
<accession>A0ABN8IYR2</accession>
<proteinExistence type="predicted"/>
<keyword evidence="2" id="KW-1185">Reference proteome</keyword>
<gene>
    <name evidence="1" type="ORF">IPOD504_LOCUS15150</name>
</gene>
<sequence length="85" mass="9718">MNGLACPQKFHGCPEYLAQVGFAPLDDQSRDERPAFSASITRSTSIFLGEEVREYAKFVQAKSWDEERRARDVPIVCIYGRYVRS</sequence>
<evidence type="ECO:0000313" key="2">
    <source>
        <dbReference type="Proteomes" id="UP000837857"/>
    </source>
</evidence>